<dbReference type="AlphaFoldDB" id="A0A9D4R377"/>
<dbReference type="Proteomes" id="UP000828390">
    <property type="component" value="Unassembled WGS sequence"/>
</dbReference>
<reference evidence="1" key="2">
    <citation type="submission" date="2020-11" db="EMBL/GenBank/DDBJ databases">
        <authorList>
            <person name="McCartney M.A."/>
            <person name="Auch B."/>
            <person name="Kono T."/>
            <person name="Mallez S."/>
            <person name="Becker A."/>
            <person name="Gohl D.M."/>
            <person name="Silverstein K.A.T."/>
            <person name="Koren S."/>
            <person name="Bechman K.B."/>
            <person name="Herman A."/>
            <person name="Abrahante J.E."/>
            <person name="Garbe J."/>
        </authorList>
    </citation>
    <scope>NUCLEOTIDE SEQUENCE</scope>
    <source>
        <strain evidence="1">Duluth1</strain>
        <tissue evidence="1">Whole animal</tissue>
    </source>
</reference>
<organism evidence="1 2">
    <name type="scientific">Dreissena polymorpha</name>
    <name type="common">Zebra mussel</name>
    <name type="synonym">Mytilus polymorpha</name>
    <dbReference type="NCBI Taxonomy" id="45954"/>
    <lineage>
        <taxon>Eukaryota</taxon>
        <taxon>Metazoa</taxon>
        <taxon>Spiralia</taxon>
        <taxon>Lophotrochozoa</taxon>
        <taxon>Mollusca</taxon>
        <taxon>Bivalvia</taxon>
        <taxon>Autobranchia</taxon>
        <taxon>Heteroconchia</taxon>
        <taxon>Euheterodonta</taxon>
        <taxon>Imparidentia</taxon>
        <taxon>Neoheterodontei</taxon>
        <taxon>Myida</taxon>
        <taxon>Dreissenoidea</taxon>
        <taxon>Dreissenidae</taxon>
        <taxon>Dreissena</taxon>
    </lineage>
</organism>
<reference evidence="1" key="1">
    <citation type="journal article" date="2019" name="bioRxiv">
        <title>The Genome of the Zebra Mussel, Dreissena polymorpha: A Resource for Invasive Species Research.</title>
        <authorList>
            <person name="McCartney M.A."/>
            <person name="Auch B."/>
            <person name="Kono T."/>
            <person name="Mallez S."/>
            <person name="Zhang Y."/>
            <person name="Obille A."/>
            <person name="Becker A."/>
            <person name="Abrahante J.E."/>
            <person name="Garbe J."/>
            <person name="Badalamenti J.P."/>
            <person name="Herman A."/>
            <person name="Mangelson H."/>
            <person name="Liachko I."/>
            <person name="Sullivan S."/>
            <person name="Sone E.D."/>
            <person name="Koren S."/>
            <person name="Silverstein K.A.T."/>
            <person name="Beckman K.B."/>
            <person name="Gohl D.M."/>
        </authorList>
    </citation>
    <scope>NUCLEOTIDE SEQUENCE</scope>
    <source>
        <strain evidence="1">Duluth1</strain>
        <tissue evidence="1">Whole animal</tissue>
    </source>
</reference>
<evidence type="ECO:0000313" key="1">
    <source>
        <dbReference type="EMBL" id="KAH3853259.1"/>
    </source>
</evidence>
<protein>
    <submittedName>
        <fullName evidence="1">Uncharacterized protein</fullName>
    </submittedName>
</protein>
<sequence>MEHLSRQAFGSDSLLAIGTGQQFEPGSPEASGPRKLCVPGFVTSGKENICTLFVTSKTAADKRNHILQLLRRSKREKNDSSGCYQIRMFRRQLFYKQPM</sequence>
<dbReference type="EMBL" id="JAIWYP010000003">
    <property type="protein sequence ID" value="KAH3853259.1"/>
    <property type="molecule type" value="Genomic_DNA"/>
</dbReference>
<keyword evidence="2" id="KW-1185">Reference proteome</keyword>
<gene>
    <name evidence="1" type="ORF">DPMN_095782</name>
</gene>
<comment type="caution">
    <text evidence="1">The sequence shown here is derived from an EMBL/GenBank/DDBJ whole genome shotgun (WGS) entry which is preliminary data.</text>
</comment>
<evidence type="ECO:0000313" key="2">
    <source>
        <dbReference type="Proteomes" id="UP000828390"/>
    </source>
</evidence>
<name>A0A9D4R377_DREPO</name>
<proteinExistence type="predicted"/>
<accession>A0A9D4R377</accession>